<protein>
    <submittedName>
        <fullName evidence="4">PAS domain S-box protein</fullName>
    </submittedName>
</protein>
<proteinExistence type="predicted"/>
<dbReference type="InterPro" id="IPR001610">
    <property type="entry name" value="PAC"/>
</dbReference>
<dbReference type="CDD" id="cd00130">
    <property type="entry name" value="PAS"/>
    <property type="match status" value="2"/>
</dbReference>
<dbReference type="Gene3D" id="3.30.450.20">
    <property type="entry name" value="PAS domain"/>
    <property type="match status" value="3"/>
</dbReference>
<keyword evidence="1" id="KW-0175">Coiled coil</keyword>
<feature type="coiled-coil region" evidence="1">
    <location>
        <begin position="455"/>
        <end position="482"/>
    </location>
</feature>
<evidence type="ECO:0000313" key="4">
    <source>
        <dbReference type="EMBL" id="MDJ1174406.1"/>
    </source>
</evidence>
<dbReference type="Pfam" id="PF08447">
    <property type="entry name" value="PAS_3"/>
    <property type="match status" value="1"/>
</dbReference>
<dbReference type="RefSeq" id="WP_283766736.1">
    <property type="nucleotide sequence ID" value="NZ_JAQOSO010000055.1"/>
</dbReference>
<dbReference type="PANTHER" id="PTHR44757:SF2">
    <property type="entry name" value="BIOFILM ARCHITECTURE MAINTENANCE PROTEIN MBAA"/>
    <property type="match status" value="1"/>
</dbReference>
<dbReference type="SMART" id="SM00091">
    <property type="entry name" value="PAS"/>
    <property type="match status" value="3"/>
</dbReference>
<feature type="coiled-coil region" evidence="1">
    <location>
        <begin position="45"/>
        <end position="108"/>
    </location>
</feature>
<sequence length="511" mass="59157">MTKTELTIALSEEELISLDSYCQKTNCTKTDVIREYIHSLDRRPRENLFKEVVDLRRELKEVKQEKADLELLIETITDHSSNIEDDFKNQAKAAKRETEEQFQAITEAMPVAVLISRVDNGEILYTNLTACKNFQTSEQDFLGQSIGNSCYHQQDYLHLLETFAQEGEIKGSELLCCTGDRQEFWVNASLHPLKYQGQETILWALSDIHTLKQAQADLNYAKEQLQAVLDAIPGSVSWVSCDGYYLGVNSYLAERVGLPVEDFMNQEIGFLGQQGNFEDFINRFLTSPETSISEELSLEVLGEKQYILMAGQKYNQGQAIVTVGLDITQRKEAEEALRITEENYRSIFENALEGIFQSTPEGRYMSVNPAMARIYGYDSPQEMIDSINQIEKQIYVNAKDRYWFQDKMQTDGAIQDWQYEVYRRDGQKIWLSEHTRAVHDGAGNVLYYEGIVQEITKRKQEEDDLKRQVAELRIEIDQQKRDHQVKEITQSSYFMELQSEMEMLKFDDDDF</sequence>
<dbReference type="EMBL" id="JAQOSO010000055">
    <property type="protein sequence ID" value="MDJ1174406.1"/>
    <property type="molecule type" value="Genomic_DNA"/>
</dbReference>
<organism evidence="4 5">
    <name type="scientific">Roseofilum capinflatum BLCC-M114</name>
    <dbReference type="NCBI Taxonomy" id="3022440"/>
    <lineage>
        <taxon>Bacteria</taxon>
        <taxon>Bacillati</taxon>
        <taxon>Cyanobacteriota</taxon>
        <taxon>Cyanophyceae</taxon>
        <taxon>Desertifilales</taxon>
        <taxon>Desertifilaceae</taxon>
        <taxon>Roseofilum</taxon>
        <taxon>Roseofilum capinflatum</taxon>
    </lineage>
</organism>
<reference evidence="4 5" key="1">
    <citation type="submission" date="2023-01" db="EMBL/GenBank/DDBJ databases">
        <title>Novel diversity within Roseofilum (Cyanobacteria; Desertifilaceae) from marine benthic mats with descriptions of four novel species.</title>
        <authorList>
            <person name="Wang Y."/>
            <person name="Berthold D.E."/>
            <person name="Hu J."/>
            <person name="Lefler F.W."/>
            <person name="Laughinghouse H.D. IV."/>
        </authorList>
    </citation>
    <scope>NUCLEOTIDE SEQUENCE [LARGE SCALE GENOMIC DNA]</scope>
    <source>
        <strain evidence="4 5">BLCC-M114</strain>
    </source>
</reference>
<evidence type="ECO:0000259" key="2">
    <source>
        <dbReference type="PROSITE" id="PS50112"/>
    </source>
</evidence>
<name>A0ABT7B5F8_9CYAN</name>
<gene>
    <name evidence="4" type="ORF">PMG25_09920</name>
</gene>
<dbReference type="Pfam" id="PF13426">
    <property type="entry name" value="PAS_9"/>
    <property type="match status" value="1"/>
</dbReference>
<dbReference type="PROSITE" id="PS50112">
    <property type="entry name" value="PAS"/>
    <property type="match status" value="1"/>
</dbReference>
<accession>A0ABT7B5F8</accession>
<comment type="caution">
    <text evidence="4">The sequence shown here is derived from an EMBL/GenBank/DDBJ whole genome shotgun (WGS) entry which is preliminary data.</text>
</comment>
<dbReference type="InterPro" id="IPR000700">
    <property type="entry name" value="PAS-assoc_C"/>
</dbReference>
<evidence type="ECO:0000256" key="1">
    <source>
        <dbReference type="SAM" id="Coils"/>
    </source>
</evidence>
<dbReference type="NCBIfam" id="TIGR00229">
    <property type="entry name" value="sensory_box"/>
    <property type="match status" value="2"/>
</dbReference>
<feature type="domain" description="PAS" evidence="2">
    <location>
        <begin position="340"/>
        <end position="381"/>
    </location>
</feature>
<dbReference type="SUPFAM" id="SSF55785">
    <property type="entry name" value="PYP-like sensor domain (PAS domain)"/>
    <property type="match status" value="3"/>
</dbReference>
<dbReference type="PANTHER" id="PTHR44757">
    <property type="entry name" value="DIGUANYLATE CYCLASE DGCP"/>
    <property type="match status" value="1"/>
</dbReference>
<dbReference type="InterPro" id="IPR000014">
    <property type="entry name" value="PAS"/>
</dbReference>
<dbReference type="InterPro" id="IPR052155">
    <property type="entry name" value="Biofilm_reg_signaling"/>
</dbReference>
<evidence type="ECO:0000313" key="5">
    <source>
        <dbReference type="Proteomes" id="UP001235849"/>
    </source>
</evidence>
<dbReference type="Proteomes" id="UP001235849">
    <property type="component" value="Unassembled WGS sequence"/>
</dbReference>
<dbReference type="SMART" id="SM00086">
    <property type="entry name" value="PAC"/>
    <property type="match status" value="1"/>
</dbReference>
<dbReference type="PROSITE" id="PS50113">
    <property type="entry name" value="PAC"/>
    <property type="match status" value="1"/>
</dbReference>
<evidence type="ECO:0000259" key="3">
    <source>
        <dbReference type="PROSITE" id="PS50113"/>
    </source>
</evidence>
<dbReference type="InterPro" id="IPR013655">
    <property type="entry name" value="PAS_fold_3"/>
</dbReference>
<keyword evidence="5" id="KW-1185">Reference proteome</keyword>
<dbReference type="InterPro" id="IPR035965">
    <property type="entry name" value="PAS-like_dom_sf"/>
</dbReference>
<feature type="domain" description="PAC" evidence="3">
    <location>
        <begin position="415"/>
        <end position="467"/>
    </location>
</feature>